<feature type="active site" description="Proton donor" evidence="12">
    <location>
        <position position="117"/>
    </location>
</feature>
<evidence type="ECO:0000256" key="11">
    <source>
        <dbReference type="ARBA" id="ARBA00047527"/>
    </source>
</evidence>
<dbReference type="InterPro" id="IPR005750">
    <property type="entry name" value="UDP_GlcNAc_COvinyl_MurA"/>
</dbReference>
<organism evidence="14 15">
    <name type="scientific">Candidatus Uhrbacteria bacterium RIFCSPHIGHO2_02_FULL_57_19</name>
    <dbReference type="NCBI Taxonomy" id="1802391"/>
    <lineage>
        <taxon>Bacteria</taxon>
        <taxon>Candidatus Uhriibacteriota</taxon>
    </lineage>
</organism>
<dbReference type="Pfam" id="PF00275">
    <property type="entry name" value="EPSP_synthase"/>
    <property type="match status" value="1"/>
</dbReference>
<keyword evidence="9 12" id="KW-0961">Cell wall biogenesis/degradation</keyword>
<dbReference type="Proteomes" id="UP000176303">
    <property type="component" value="Unassembled WGS sequence"/>
</dbReference>
<protein>
    <recommendedName>
        <fullName evidence="12">UDP-N-acetylglucosamine 1-carboxyvinyltransferase</fullName>
        <ecNumber evidence="12">2.5.1.7</ecNumber>
    </recommendedName>
    <alternativeName>
        <fullName evidence="12">Enoylpyruvate transferase</fullName>
    </alternativeName>
    <alternativeName>
        <fullName evidence="12">UDP-N-acetylglucosamine enolpyruvyl transferase</fullName>
        <shortName evidence="12">EPT</shortName>
    </alternativeName>
</protein>
<comment type="catalytic activity">
    <reaction evidence="11 12">
        <text>phosphoenolpyruvate + UDP-N-acetyl-alpha-D-glucosamine = UDP-N-acetyl-3-O-(1-carboxyvinyl)-alpha-D-glucosamine + phosphate</text>
        <dbReference type="Rhea" id="RHEA:18681"/>
        <dbReference type="ChEBI" id="CHEBI:43474"/>
        <dbReference type="ChEBI" id="CHEBI:57705"/>
        <dbReference type="ChEBI" id="CHEBI:58702"/>
        <dbReference type="ChEBI" id="CHEBI:68483"/>
        <dbReference type="EC" id="2.5.1.7"/>
    </reaction>
</comment>
<dbReference type="GO" id="GO:0009252">
    <property type="term" value="P:peptidoglycan biosynthetic process"/>
    <property type="evidence" value="ECO:0007669"/>
    <property type="project" value="UniProtKB-UniRule"/>
</dbReference>
<feature type="binding site" evidence="12">
    <location>
        <begin position="22"/>
        <end position="23"/>
    </location>
    <ligand>
        <name>phosphoenolpyruvate</name>
        <dbReference type="ChEBI" id="CHEBI:58702"/>
    </ligand>
</feature>
<evidence type="ECO:0000256" key="6">
    <source>
        <dbReference type="ARBA" id="ARBA00022960"/>
    </source>
</evidence>
<dbReference type="CDD" id="cd01555">
    <property type="entry name" value="UdpNAET"/>
    <property type="match status" value="1"/>
</dbReference>
<reference evidence="14 15" key="1">
    <citation type="journal article" date="2016" name="Nat. Commun.">
        <title>Thousands of microbial genomes shed light on interconnected biogeochemical processes in an aquifer system.</title>
        <authorList>
            <person name="Anantharaman K."/>
            <person name="Brown C.T."/>
            <person name="Hug L.A."/>
            <person name="Sharon I."/>
            <person name="Castelle C.J."/>
            <person name="Probst A.J."/>
            <person name="Thomas B.C."/>
            <person name="Singh A."/>
            <person name="Wilkins M.J."/>
            <person name="Karaoz U."/>
            <person name="Brodie E.L."/>
            <person name="Williams K.H."/>
            <person name="Hubbard S.S."/>
            <person name="Banfield J.F."/>
        </authorList>
    </citation>
    <scope>NUCLEOTIDE SEQUENCE [LARGE SCALE GENOMIC DNA]</scope>
</reference>
<dbReference type="EC" id="2.5.1.7" evidence="12"/>
<dbReference type="GO" id="GO:0005737">
    <property type="term" value="C:cytoplasm"/>
    <property type="evidence" value="ECO:0007669"/>
    <property type="project" value="UniProtKB-SubCell"/>
</dbReference>
<proteinExistence type="inferred from homology"/>
<comment type="caution">
    <text evidence="12">Lacks conserved residue(s) required for the propagation of feature annotation.</text>
</comment>
<dbReference type="SUPFAM" id="SSF55205">
    <property type="entry name" value="EPT/RTPC-like"/>
    <property type="match status" value="1"/>
</dbReference>
<dbReference type="Gene3D" id="3.65.10.10">
    <property type="entry name" value="Enolpyruvate transferase domain"/>
    <property type="match status" value="2"/>
</dbReference>
<comment type="pathway">
    <text evidence="2 12">Cell wall biogenesis; peptidoglycan biosynthesis.</text>
</comment>
<dbReference type="PANTHER" id="PTHR43783:SF1">
    <property type="entry name" value="UDP-N-ACETYLGLUCOSAMINE 1-CARBOXYVINYLTRANSFERASE"/>
    <property type="match status" value="1"/>
</dbReference>
<evidence type="ECO:0000313" key="15">
    <source>
        <dbReference type="Proteomes" id="UP000176303"/>
    </source>
</evidence>
<keyword evidence="5 12" id="KW-0808">Transferase</keyword>
<keyword evidence="7 12" id="KW-0573">Peptidoglycan synthesis</keyword>
<dbReference type="GO" id="GO:0008360">
    <property type="term" value="P:regulation of cell shape"/>
    <property type="evidence" value="ECO:0007669"/>
    <property type="project" value="UniProtKB-KW"/>
</dbReference>
<evidence type="ECO:0000256" key="5">
    <source>
        <dbReference type="ARBA" id="ARBA00022679"/>
    </source>
</evidence>
<evidence type="ECO:0000256" key="8">
    <source>
        <dbReference type="ARBA" id="ARBA00023306"/>
    </source>
</evidence>
<dbReference type="EMBL" id="MGDZ01000056">
    <property type="protein sequence ID" value="OGL72643.1"/>
    <property type="molecule type" value="Genomic_DNA"/>
</dbReference>
<dbReference type="STRING" id="1802391.A3D72_03760"/>
<name>A0A1F7U2X5_9BACT</name>
<evidence type="ECO:0000256" key="12">
    <source>
        <dbReference type="HAMAP-Rule" id="MF_00111"/>
    </source>
</evidence>
<comment type="subcellular location">
    <subcellularLocation>
        <location evidence="1 12">Cytoplasm</location>
    </subcellularLocation>
</comment>
<dbReference type="GO" id="GO:0008760">
    <property type="term" value="F:UDP-N-acetylglucosamine 1-carboxyvinyltransferase activity"/>
    <property type="evidence" value="ECO:0007669"/>
    <property type="project" value="UniProtKB-UniRule"/>
</dbReference>
<accession>A0A1F7U2X5</accession>
<evidence type="ECO:0000256" key="7">
    <source>
        <dbReference type="ARBA" id="ARBA00022984"/>
    </source>
</evidence>
<dbReference type="InterPro" id="IPR050068">
    <property type="entry name" value="MurA_subfamily"/>
</dbReference>
<keyword evidence="12" id="KW-0670">Pyruvate</keyword>
<evidence type="ECO:0000256" key="3">
    <source>
        <dbReference type="ARBA" id="ARBA00022490"/>
    </source>
</evidence>
<feature type="binding site" evidence="12">
    <location>
        <position position="93"/>
    </location>
    <ligand>
        <name>UDP-N-acetyl-alpha-D-glucosamine</name>
        <dbReference type="ChEBI" id="CHEBI:57705"/>
    </ligand>
</feature>
<keyword evidence="3 12" id="KW-0963">Cytoplasm</keyword>
<gene>
    <name evidence="12" type="primary">murA</name>
    <name evidence="14" type="ORF">A3D72_03760</name>
</gene>
<dbReference type="InterPro" id="IPR013792">
    <property type="entry name" value="RNA3'P_cycl/enolpyr_Trfase_a/b"/>
</dbReference>
<keyword evidence="4 12" id="KW-0132">Cell division</keyword>
<dbReference type="GO" id="GO:0051301">
    <property type="term" value="P:cell division"/>
    <property type="evidence" value="ECO:0007669"/>
    <property type="project" value="UniProtKB-KW"/>
</dbReference>
<evidence type="ECO:0000256" key="2">
    <source>
        <dbReference type="ARBA" id="ARBA00004752"/>
    </source>
</evidence>
<feature type="modified residue" description="2-(S-cysteinyl)pyruvic acid O-phosphothioketal" evidence="12">
    <location>
        <position position="117"/>
    </location>
</feature>
<dbReference type="PANTHER" id="PTHR43783">
    <property type="entry name" value="UDP-N-ACETYLGLUCOSAMINE 1-CARBOXYVINYLTRANSFERASE"/>
    <property type="match status" value="1"/>
</dbReference>
<evidence type="ECO:0000259" key="13">
    <source>
        <dbReference type="Pfam" id="PF00275"/>
    </source>
</evidence>
<comment type="function">
    <text evidence="12">Cell wall formation. Adds enolpyruvyl to UDP-N-acetylglucosamine.</text>
</comment>
<comment type="similarity">
    <text evidence="10 12">Belongs to the EPSP synthase family. MurA subfamily.</text>
</comment>
<dbReference type="GO" id="GO:0071555">
    <property type="term" value="P:cell wall organization"/>
    <property type="evidence" value="ECO:0007669"/>
    <property type="project" value="UniProtKB-KW"/>
</dbReference>
<keyword evidence="8 12" id="KW-0131">Cell cycle</keyword>
<dbReference type="UniPathway" id="UPA00219"/>
<evidence type="ECO:0000313" key="14">
    <source>
        <dbReference type="EMBL" id="OGL72643.1"/>
    </source>
</evidence>
<dbReference type="AlphaFoldDB" id="A0A1F7U2X5"/>
<dbReference type="NCBIfam" id="TIGR01072">
    <property type="entry name" value="murA"/>
    <property type="match status" value="1"/>
</dbReference>
<evidence type="ECO:0000256" key="1">
    <source>
        <dbReference type="ARBA" id="ARBA00004496"/>
    </source>
</evidence>
<feature type="domain" description="Enolpyruvate transferase" evidence="13">
    <location>
        <begin position="7"/>
        <end position="407"/>
    </location>
</feature>
<keyword evidence="6 12" id="KW-0133">Cell shape</keyword>
<evidence type="ECO:0000256" key="10">
    <source>
        <dbReference type="ARBA" id="ARBA00038367"/>
    </source>
</evidence>
<sequence length="418" mass="45496">MARFEIHGGKPLSGEIRVSGAKNAALKFLAAALLTEEEVRLRNVPEIEDIKRMVEIIRELGVQVDHPEPHQYNIRAASLKTSVLSRELAPKIRPSMLLIGPLLVRTGSATLPHPGGCAIGRRPTDLFVHGFRKLGATVEEGVDERIFRAGTLRGGRFVFPTPSVTATEALMIMAVRTSGRTELVNVAMEPEIPALAEFLNSCGAKITGGGTPIIIIEGVDRIRGGEISIMPDRIEAGSFAALAAATKSDLWIRGCNPKHLEVPLLMLEKIGVKFEVASDSIHVMPSDDLEAMNITTHEYPGFPTDLQAPFTVLLTQAKGVALVHETIFEGRLFYIEHLNKMGAKIVLSDQHRAVVEGPTPLRGSTLESPDIRAGLALVIAALAAKGKSTINNVYQIDRGYERIEERLRAISADIRRIE</sequence>
<dbReference type="NCBIfam" id="NF006873">
    <property type="entry name" value="PRK09369.1"/>
    <property type="match status" value="1"/>
</dbReference>
<dbReference type="InterPro" id="IPR001986">
    <property type="entry name" value="Enolpyruvate_Tfrase_dom"/>
</dbReference>
<dbReference type="HAMAP" id="MF_00111">
    <property type="entry name" value="MurA"/>
    <property type="match status" value="1"/>
</dbReference>
<dbReference type="GO" id="GO:0019277">
    <property type="term" value="P:UDP-N-acetylgalactosamine biosynthetic process"/>
    <property type="evidence" value="ECO:0007669"/>
    <property type="project" value="InterPro"/>
</dbReference>
<dbReference type="InterPro" id="IPR036968">
    <property type="entry name" value="Enolpyruvate_Tfrase_sf"/>
</dbReference>
<evidence type="ECO:0000256" key="9">
    <source>
        <dbReference type="ARBA" id="ARBA00023316"/>
    </source>
</evidence>
<evidence type="ECO:0000256" key="4">
    <source>
        <dbReference type="ARBA" id="ARBA00022618"/>
    </source>
</evidence>
<feature type="binding site" evidence="12">
    <location>
        <position position="327"/>
    </location>
    <ligand>
        <name>UDP-N-acetyl-alpha-D-glucosamine</name>
        <dbReference type="ChEBI" id="CHEBI:57705"/>
    </ligand>
</feature>
<comment type="caution">
    <text evidence="14">The sequence shown here is derived from an EMBL/GenBank/DDBJ whole genome shotgun (WGS) entry which is preliminary data.</text>
</comment>
<feature type="binding site" evidence="12">
    <location>
        <position position="305"/>
    </location>
    <ligand>
        <name>UDP-N-acetyl-alpha-D-glucosamine</name>
        <dbReference type="ChEBI" id="CHEBI:57705"/>
    </ligand>
</feature>